<keyword evidence="10" id="KW-1185">Reference proteome</keyword>
<reference evidence="9 10" key="1">
    <citation type="submission" date="2016-10" db="EMBL/GenBank/DDBJ databases">
        <authorList>
            <person name="de Groot N.N."/>
        </authorList>
    </citation>
    <scope>NUCLEOTIDE SEQUENCE [LARGE SCALE GENOMIC DNA]</scope>
    <source>
        <strain evidence="9">MBHS1</strain>
    </source>
</reference>
<protein>
    <submittedName>
        <fullName evidence="9">Cytochrome c551 peroxidase</fullName>
        <ecNumber evidence="9">1.11.1.5</ecNumber>
    </submittedName>
</protein>
<dbReference type="Pfam" id="PF03150">
    <property type="entry name" value="CCP_MauG"/>
    <property type="match status" value="1"/>
</dbReference>
<dbReference type="PROSITE" id="PS51257">
    <property type="entry name" value="PROKAR_LIPOPROTEIN"/>
    <property type="match status" value="1"/>
</dbReference>
<keyword evidence="4" id="KW-0732">Signal</keyword>
<evidence type="ECO:0000256" key="5">
    <source>
        <dbReference type="ARBA" id="ARBA00023002"/>
    </source>
</evidence>
<comment type="subcellular location">
    <subcellularLocation>
        <location evidence="1">Cell envelope</location>
    </subcellularLocation>
</comment>
<dbReference type="GO" id="GO:0004130">
    <property type="term" value="F:cytochrome-c peroxidase activity"/>
    <property type="evidence" value="ECO:0007669"/>
    <property type="project" value="UniProtKB-EC"/>
</dbReference>
<gene>
    <name evidence="9" type="primary">ccpA_2</name>
    <name evidence="9" type="ORF">MBHS_04952</name>
</gene>
<dbReference type="OrthoDB" id="9805202at2"/>
<dbReference type="Proteomes" id="UP000236724">
    <property type="component" value="Unassembled WGS sequence"/>
</dbReference>
<dbReference type="GO" id="GO:0009055">
    <property type="term" value="F:electron transfer activity"/>
    <property type="evidence" value="ECO:0007669"/>
    <property type="project" value="InterPro"/>
</dbReference>
<dbReference type="PANTHER" id="PTHR30600:SF10">
    <property type="entry name" value="BLL6722 PROTEIN"/>
    <property type="match status" value="1"/>
</dbReference>
<dbReference type="GO" id="GO:0020037">
    <property type="term" value="F:heme binding"/>
    <property type="evidence" value="ECO:0007669"/>
    <property type="project" value="InterPro"/>
</dbReference>
<evidence type="ECO:0000313" key="9">
    <source>
        <dbReference type="EMBL" id="SEH09059.1"/>
    </source>
</evidence>
<dbReference type="Gene3D" id="1.10.760.10">
    <property type="entry name" value="Cytochrome c-like domain"/>
    <property type="match status" value="2"/>
</dbReference>
<keyword evidence="9" id="KW-0575">Peroxidase</keyword>
<organism evidence="9 10">
    <name type="scientific">Candidatus Venteria ishoeyi</name>
    <dbReference type="NCBI Taxonomy" id="1899563"/>
    <lineage>
        <taxon>Bacteria</taxon>
        <taxon>Pseudomonadati</taxon>
        <taxon>Pseudomonadota</taxon>
        <taxon>Gammaproteobacteria</taxon>
        <taxon>Thiotrichales</taxon>
        <taxon>Thiotrichaceae</taxon>
        <taxon>Venteria</taxon>
    </lineage>
</organism>
<dbReference type="InterPro" id="IPR009056">
    <property type="entry name" value="Cyt_c-like_dom"/>
</dbReference>
<evidence type="ECO:0000256" key="2">
    <source>
        <dbReference type="ARBA" id="ARBA00022617"/>
    </source>
</evidence>
<feature type="domain" description="Cytochrome c" evidence="8">
    <location>
        <begin position="304"/>
        <end position="476"/>
    </location>
</feature>
<evidence type="ECO:0000256" key="1">
    <source>
        <dbReference type="ARBA" id="ARBA00004196"/>
    </source>
</evidence>
<dbReference type="SUPFAM" id="SSF46626">
    <property type="entry name" value="Cytochrome c"/>
    <property type="match status" value="2"/>
</dbReference>
<keyword evidence="6 7" id="KW-0408">Iron</keyword>
<evidence type="ECO:0000256" key="6">
    <source>
        <dbReference type="ARBA" id="ARBA00023004"/>
    </source>
</evidence>
<dbReference type="AlphaFoldDB" id="A0A1H6FI57"/>
<evidence type="ECO:0000256" key="4">
    <source>
        <dbReference type="ARBA" id="ARBA00022729"/>
    </source>
</evidence>
<dbReference type="RefSeq" id="WP_146066930.1">
    <property type="nucleotide sequence ID" value="NZ_FMSV02000558.1"/>
</dbReference>
<keyword evidence="3 7" id="KW-0479">Metal-binding</keyword>
<evidence type="ECO:0000259" key="8">
    <source>
        <dbReference type="PROSITE" id="PS51007"/>
    </source>
</evidence>
<dbReference type="InterPro" id="IPR004852">
    <property type="entry name" value="Di-haem_cyt_c_peroxidsae"/>
</dbReference>
<dbReference type="InterPro" id="IPR051395">
    <property type="entry name" value="Cytochrome_c_Peroxidase/MauG"/>
</dbReference>
<name>A0A1H6FI57_9GAMM</name>
<proteinExistence type="predicted"/>
<evidence type="ECO:0000256" key="3">
    <source>
        <dbReference type="ARBA" id="ARBA00022723"/>
    </source>
</evidence>
<dbReference type="GO" id="GO:0046872">
    <property type="term" value="F:metal ion binding"/>
    <property type="evidence" value="ECO:0007669"/>
    <property type="project" value="UniProtKB-KW"/>
</dbReference>
<keyword evidence="5 9" id="KW-0560">Oxidoreductase</keyword>
<sequence length="513" mass="55558">MFSFYRITNTGFYIGLLILLSACGGGGGGSPTSETPLSPQADITSETPAETSPIVASVWDQQLMVLIQEHELSGDPRKQIFPSIESPLAQLGRDLFFSKALGGDVDVACVSCHHPMLGGADDLPLAVGVSAELPDVLGPGRKQAAVAGFFDGGPNVARNTPTVFNAGLWQKVLLHDGGIERLEQGIRSPETQFGQPDPNVGADLVTAQNRFPLSTFSEMRGFSFFPQHLSHEYRQQIALRLSQQSLPNYWLTAFQQAFNSDAGAETLIDISHISEALGAYVNSMIFVESPWKAYVEGDLSALSDTAKRGAITFFSSHEQGGGACFECHQGDFFTDEDFHVLAIPQIGRGKGHGITGDDDFGRFNATKNPQDRHAFRTPSLLNVGQTAPYGHSGAYLTLEAIIRHQLDINAAVIVYDYQLAALSSIQAGIQQQNAKTNTENALADLQKRTEDQEKLPVINMSDEQIDELAAFLHSLTDPCILDRACLAPWLPDNHSGGPDHLRLNAVNQQGDLL</sequence>
<dbReference type="EMBL" id="FMSV02000558">
    <property type="protein sequence ID" value="SEH09059.1"/>
    <property type="molecule type" value="Genomic_DNA"/>
</dbReference>
<keyword evidence="2 7" id="KW-0349">Heme</keyword>
<dbReference type="PANTHER" id="PTHR30600">
    <property type="entry name" value="CYTOCHROME C PEROXIDASE-RELATED"/>
    <property type="match status" value="1"/>
</dbReference>
<dbReference type="EC" id="1.11.1.5" evidence="9"/>
<evidence type="ECO:0000256" key="7">
    <source>
        <dbReference type="PROSITE-ProRule" id="PRU00433"/>
    </source>
</evidence>
<evidence type="ECO:0000313" key="10">
    <source>
        <dbReference type="Proteomes" id="UP000236724"/>
    </source>
</evidence>
<dbReference type="InterPro" id="IPR036909">
    <property type="entry name" value="Cyt_c-like_dom_sf"/>
</dbReference>
<accession>A0A1H6FI57</accession>
<dbReference type="PROSITE" id="PS51007">
    <property type="entry name" value="CYTC"/>
    <property type="match status" value="1"/>
</dbReference>
<dbReference type="GO" id="GO:0030313">
    <property type="term" value="C:cell envelope"/>
    <property type="evidence" value="ECO:0007669"/>
    <property type="project" value="UniProtKB-SubCell"/>
</dbReference>